<proteinExistence type="predicted"/>
<dbReference type="Proteomes" id="UP000238701">
    <property type="component" value="Unassembled WGS sequence"/>
</dbReference>
<organism evidence="2 3">
    <name type="scientific">Candidatus Sulfotelmatobacter kueseliae</name>
    <dbReference type="NCBI Taxonomy" id="2042962"/>
    <lineage>
        <taxon>Bacteria</taxon>
        <taxon>Pseudomonadati</taxon>
        <taxon>Acidobacteriota</taxon>
        <taxon>Terriglobia</taxon>
        <taxon>Terriglobales</taxon>
        <taxon>Candidatus Korobacteraceae</taxon>
        <taxon>Candidatus Sulfotelmatobacter</taxon>
    </lineage>
</organism>
<sequence>MGCRPMGSRLWRENKKPERMIHSCSQNPPDLEGKMKRKVTAILSVLLFCVVIMAQEPVVDIDKNRHPNLAEAQRLVVEANHYIAEAQKDNRYDMKDHAERARQLLVQVNQELKAAAEAANAAMKK</sequence>
<gene>
    <name evidence="2" type="ORF">SBA1_790003</name>
</gene>
<keyword evidence="1" id="KW-0175">Coiled coil</keyword>
<name>A0A2U3L7S2_9BACT</name>
<evidence type="ECO:0000256" key="1">
    <source>
        <dbReference type="SAM" id="Coils"/>
    </source>
</evidence>
<reference evidence="3" key="1">
    <citation type="submission" date="2018-02" db="EMBL/GenBank/DDBJ databases">
        <authorList>
            <person name="Hausmann B."/>
        </authorList>
    </citation>
    <scope>NUCLEOTIDE SEQUENCE [LARGE SCALE GENOMIC DNA]</scope>
    <source>
        <strain evidence="3">Peat soil MAG SbA1</strain>
    </source>
</reference>
<dbReference type="EMBL" id="OMOD01000176">
    <property type="protein sequence ID" value="SPF47870.1"/>
    <property type="molecule type" value="Genomic_DNA"/>
</dbReference>
<feature type="coiled-coil region" evidence="1">
    <location>
        <begin position="69"/>
        <end position="125"/>
    </location>
</feature>
<protein>
    <submittedName>
        <fullName evidence="2">Uncharacterized protein</fullName>
    </submittedName>
</protein>
<evidence type="ECO:0000313" key="2">
    <source>
        <dbReference type="EMBL" id="SPF47870.1"/>
    </source>
</evidence>
<evidence type="ECO:0000313" key="3">
    <source>
        <dbReference type="Proteomes" id="UP000238701"/>
    </source>
</evidence>
<accession>A0A2U3L7S2</accession>
<dbReference type="AlphaFoldDB" id="A0A2U3L7S2"/>